<name>A0AAV4EI61_9GAST</name>
<evidence type="ECO:0000313" key="2">
    <source>
        <dbReference type="EMBL" id="GFR60183.1"/>
    </source>
</evidence>
<gene>
    <name evidence="2" type="ORF">ElyMa_001815200</name>
</gene>
<reference evidence="2 3" key="1">
    <citation type="journal article" date="2021" name="Elife">
        <title>Chloroplast acquisition without the gene transfer in kleptoplastic sea slugs, Plakobranchus ocellatus.</title>
        <authorList>
            <person name="Maeda T."/>
            <person name="Takahashi S."/>
            <person name="Yoshida T."/>
            <person name="Shimamura S."/>
            <person name="Takaki Y."/>
            <person name="Nagai Y."/>
            <person name="Toyoda A."/>
            <person name="Suzuki Y."/>
            <person name="Arimoto A."/>
            <person name="Ishii H."/>
            <person name="Satoh N."/>
            <person name="Nishiyama T."/>
            <person name="Hasebe M."/>
            <person name="Maruyama T."/>
            <person name="Minagawa J."/>
            <person name="Obokata J."/>
            <person name="Shigenobu S."/>
        </authorList>
    </citation>
    <scope>NUCLEOTIDE SEQUENCE [LARGE SCALE GENOMIC DNA]</scope>
</reference>
<evidence type="ECO:0000256" key="1">
    <source>
        <dbReference type="SAM" id="MobiDB-lite"/>
    </source>
</evidence>
<sequence>MINKRSADTDSHKELSTAEKRESGTRVQNTLLAFSAFINLFEVEEGLVSLASGRKVQEDVADDLLSVERKDKELFESFVKNRLKEKTEGFHKPLQRNKTNTISSLKKETT</sequence>
<organism evidence="2 3">
    <name type="scientific">Elysia marginata</name>
    <dbReference type="NCBI Taxonomy" id="1093978"/>
    <lineage>
        <taxon>Eukaryota</taxon>
        <taxon>Metazoa</taxon>
        <taxon>Spiralia</taxon>
        <taxon>Lophotrochozoa</taxon>
        <taxon>Mollusca</taxon>
        <taxon>Gastropoda</taxon>
        <taxon>Heterobranchia</taxon>
        <taxon>Euthyneura</taxon>
        <taxon>Panpulmonata</taxon>
        <taxon>Sacoglossa</taxon>
        <taxon>Placobranchoidea</taxon>
        <taxon>Plakobranchidae</taxon>
        <taxon>Elysia</taxon>
    </lineage>
</organism>
<dbReference type="AlphaFoldDB" id="A0AAV4EI61"/>
<evidence type="ECO:0000313" key="3">
    <source>
        <dbReference type="Proteomes" id="UP000762676"/>
    </source>
</evidence>
<dbReference type="Proteomes" id="UP000762676">
    <property type="component" value="Unassembled WGS sequence"/>
</dbReference>
<protein>
    <submittedName>
        <fullName evidence="2">Uncharacterized protein</fullName>
    </submittedName>
</protein>
<comment type="caution">
    <text evidence="2">The sequence shown here is derived from an EMBL/GenBank/DDBJ whole genome shotgun (WGS) entry which is preliminary data.</text>
</comment>
<feature type="region of interest" description="Disordered" evidence="1">
    <location>
        <begin position="1"/>
        <end position="25"/>
    </location>
</feature>
<dbReference type="EMBL" id="BMAT01003668">
    <property type="protein sequence ID" value="GFR60183.1"/>
    <property type="molecule type" value="Genomic_DNA"/>
</dbReference>
<accession>A0AAV4EI61</accession>
<keyword evidence="3" id="KW-1185">Reference proteome</keyword>
<feature type="region of interest" description="Disordered" evidence="1">
    <location>
        <begin position="89"/>
        <end position="110"/>
    </location>
</feature>
<feature type="compositionally biased region" description="Basic and acidic residues" evidence="1">
    <location>
        <begin position="1"/>
        <end position="24"/>
    </location>
</feature>
<proteinExistence type="predicted"/>